<dbReference type="AlphaFoldDB" id="A0A7R9BGW0"/>
<protein>
    <recommendedName>
        <fullName evidence="7">Translational activator of cytochrome c oxidase 1</fullName>
    </recommendedName>
</protein>
<evidence type="ECO:0000256" key="2">
    <source>
        <dbReference type="ARBA" id="ARBA00008724"/>
    </source>
</evidence>
<dbReference type="FunFam" id="1.10.10.200:FF:000002">
    <property type="entry name" value="Probable transcriptional regulatory protein CLM62_37755"/>
    <property type="match status" value="1"/>
</dbReference>
<evidence type="ECO:0000259" key="3">
    <source>
        <dbReference type="Pfam" id="PF01709"/>
    </source>
</evidence>
<dbReference type="PANTHER" id="PTHR12532">
    <property type="entry name" value="TRANSLATIONAL ACTIVATOR OF CYTOCHROME C OXIDASE 1"/>
    <property type="match status" value="1"/>
</dbReference>
<proteinExistence type="inferred from homology"/>
<dbReference type="InterPro" id="IPR002876">
    <property type="entry name" value="Transcrip_reg_TACO1-like"/>
</dbReference>
<evidence type="ECO:0000259" key="4">
    <source>
        <dbReference type="Pfam" id="PF20772"/>
    </source>
</evidence>
<dbReference type="Pfam" id="PF20772">
    <property type="entry name" value="TACO1_YebC_N"/>
    <property type="match status" value="1"/>
</dbReference>
<dbReference type="InterPro" id="IPR017856">
    <property type="entry name" value="Integrase-like_N"/>
</dbReference>
<dbReference type="InterPro" id="IPR029072">
    <property type="entry name" value="YebC-like"/>
</dbReference>
<dbReference type="Gene3D" id="3.30.70.980">
    <property type="match status" value="2"/>
</dbReference>
<dbReference type="InterPro" id="IPR026564">
    <property type="entry name" value="Transcrip_reg_TACO1-like_dom3"/>
</dbReference>
<comment type="subcellular location">
    <subcellularLocation>
        <location evidence="1">Mitochondrion</location>
    </subcellularLocation>
</comment>
<feature type="domain" description="TACO1/YebC-like second and third" evidence="3">
    <location>
        <begin position="120"/>
        <end position="293"/>
    </location>
</feature>
<dbReference type="SUPFAM" id="SSF75625">
    <property type="entry name" value="YebC-like"/>
    <property type="match status" value="1"/>
</dbReference>
<accession>A0A7R9BGW0</accession>
<name>A0A7R9BGW0_9CRUS</name>
<organism evidence="5">
    <name type="scientific">Notodromas monacha</name>
    <dbReference type="NCBI Taxonomy" id="399045"/>
    <lineage>
        <taxon>Eukaryota</taxon>
        <taxon>Metazoa</taxon>
        <taxon>Ecdysozoa</taxon>
        <taxon>Arthropoda</taxon>
        <taxon>Crustacea</taxon>
        <taxon>Oligostraca</taxon>
        <taxon>Ostracoda</taxon>
        <taxon>Podocopa</taxon>
        <taxon>Podocopida</taxon>
        <taxon>Cypridocopina</taxon>
        <taxon>Cypridoidea</taxon>
        <taxon>Cyprididae</taxon>
        <taxon>Notodromas</taxon>
    </lineage>
</organism>
<dbReference type="Gene3D" id="1.10.10.200">
    <property type="match status" value="1"/>
</dbReference>
<reference evidence="5" key="1">
    <citation type="submission" date="2020-11" db="EMBL/GenBank/DDBJ databases">
        <authorList>
            <person name="Tran Van P."/>
        </authorList>
    </citation>
    <scope>NUCLEOTIDE SEQUENCE</scope>
</reference>
<dbReference type="Pfam" id="PF01709">
    <property type="entry name" value="Transcrip_reg"/>
    <property type="match status" value="1"/>
</dbReference>
<dbReference type="OrthoDB" id="2017544at2759"/>
<dbReference type="InterPro" id="IPR049083">
    <property type="entry name" value="TACO1_YebC_N"/>
</dbReference>
<dbReference type="EMBL" id="OA882391">
    <property type="protein sequence ID" value="CAD7275089.1"/>
    <property type="molecule type" value="Genomic_DNA"/>
</dbReference>
<comment type="similarity">
    <text evidence="2">Belongs to the TACO1 family.</text>
</comment>
<evidence type="ECO:0000313" key="6">
    <source>
        <dbReference type="Proteomes" id="UP000678499"/>
    </source>
</evidence>
<dbReference type="EMBL" id="CAJPEX010000354">
    <property type="protein sequence ID" value="CAG0915241.1"/>
    <property type="molecule type" value="Genomic_DNA"/>
</dbReference>
<gene>
    <name evidence="5" type="ORF">NMOB1V02_LOCUS2892</name>
</gene>
<evidence type="ECO:0008006" key="7">
    <source>
        <dbReference type="Google" id="ProtNLM"/>
    </source>
</evidence>
<evidence type="ECO:0000313" key="5">
    <source>
        <dbReference type="EMBL" id="CAD7275089.1"/>
    </source>
</evidence>
<evidence type="ECO:0000256" key="1">
    <source>
        <dbReference type="ARBA" id="ARBA00004173"/>
    </source>
</evidence>
<dbReference type="PANTHER" id="PTHR12532:SF0">
    <property type="entry name" value="TRANSLATIONAL ACTIVATOR OF CYTOCHROME C OXIDASE 1"/>
    <property type="match status" value="1"/>
</dbReference>
<dbReference type="Proteomes" id="UP000678499">
    <property type="component" value="Unassembled WGS sequence"/>
</dbReference>
<feature type="domain" description="TACO1/YebC-like N-terminal" evidence="4">
    <location>
        <begin position="43"/>
        <end position="114"/>
    </location>
</feature>
<dbReference type="GO" id="GO:0005739">
    <property type="term" value="C:mitochondrion"/>
    <property type="evidence" value="ECO:0007669"/>
    <property type="project" value="UniProtKB-SubCell"/>
</dbReference>
<sequence>MNLASLLRASLLSRTSAYGSFVPLNESCQRLFCVTAAVGAGHSKWQNIRHTKAAKDQERAKMIQRHVYAIKKAVRDGGSPNPVINSVLANAMDRARSNGVPVSSMEQALKKAEGDDAKPYVLEVRGPSGVFLIVDLLTNNLRRSKQSMQVVLNKTKAVLADSSVRRLFEYEGMIHASVPESLLQGVGTTTAPFPASDLNAVSERILDHAIEFGAEDAGVEEDLTQEKEVIVAWFKCSPDDVDNVRKKVSEAGFDVFYAESAYTPLSRVPITDEGSVKMLTKLIEGLEGIDDVLKLSYALWSADYVHALKIMEKSRDSFKKCSALSRILTDFPIQLSINEPSGKVSAVNLTKYFLAVGQRTFCEEKK</sequence>
<dbReference type="InterPro" id="IPR048300">
    <property type="entry name" value="TACO1_YebC-like_2nd/3rd_dom"/>
</dbReference>
<keyword evidence="6" id="KW-1185">Reference proteome</keyword>